<dbReference type="PANTHER" id="PTHR35126:SF1">
    <property type="entry name" value="DUF3067 DOMAIN-CONTAINING PROTEIN"/>
    <property type="match status" value="1"/>
</dbReference>
<comment type="caution">
    <text evidence="1">The sequence shown here is derived from an EMBL/GenBank/DDBJ whole genome shotgun (WGS) entry which is preliminary data.</text>
</comment>
<dbReference type="InterPro" id="IPR021420">
    <property type="entry name" value="DUF3067"/>
</dbReference>
<dbReference type="PANTHER" id="PTHR35126">
    <property type="entry name" value="SLR0598 PROTEIN"/>
    <property type="match status" value="1"/>
</dbReference>
<accession>A0A928VP27</accession>
<evidence type="ECO:0000313" key="1">
    <source>
        <dbReference type="EMBL" id="MBE9031860.1"/>
    </source>
</evidence>
<gene>
    <name evidence="1" type="ORF">IQ266_19175</name>
</gene>
<keyword evidence="2" id="KW-1185">Reference proteome</keyword>
<proteinExistence type="predicted"/>
<dbReference type="AlphaFoldDB" id="A0A928VP27"/>
<name>A0A928VP27_9CYAN</name>
<dbReference type="EMBL" id="JADEXQ010000078">
    <property type="protein sequence ID" value="MBE9031860.1"/>
    <property type="molecule type" value="Genomic_DNA"/>
</dbReference>
<dbReference type="Gene3D" id="3.30.428.40">
    <property type="entry name" value="Protein of unknown function DUF3067"/>
    <property type="match status" value="1"/>
</dbReference>
<protein>
    <submittedName>
        <fullName evidence="1">DUF3067 family protein</fullName>
    </submittedName>
</protein>
<sequence length="104" mass="12045">MTGRELRQLLIDKWGFSYDIQLRKVKGKIFVQVMWRYLEQASFTLSEEDYIAHLNSVLSHLESWGAVNQVTEFVAKTKEKPRTGKAVSIPIALGERASEWILDF</sequence>
<reference evidence="1" key="1">
    <citation type="submission" date="2020-10" db="EMBL/GenBank/DDBJ databases">
        <authorList>
            <person name="Castelo-Branco R."/>
            <person name="Eusebio N."/>
            <person name="Adriana R."/>
            <person name="Vieira A."/>
            <person name="Brugerolle De Fraissinette N."/>
            <person name="Rezende De Castro R."/>
            <person name="Schneider M.P."/>
            <person name="Vasconcelos V."/>
            <person name="Leao P.N."/>
        </authorList>
    </citation>
    <scope>NUCLEOTIDE SEQUENCE</scope>
    <source>
        <strain evidence="1">LEGE 11480</strain>
    </source>
</reference>
<evidence type="ECO:0000313" key="2">
    <source>
        <dbReference type="Proteomes" id="UP000625316"/>
    </source>
</evidence>
<dbReference type="Proteomes" id="UP000625316">
    <property type="component" value="Unassembled WGS sequence"/>
</dbReference>
<organism evidence="1 2">
    <name type="scientific">Romeriopsis navalis LEGE 11480</name>
    <dbReference type="NCBI Taxonomy" id="2777977"/>
    <lineage>
        <taxon>Bacteria</taxon>
        <taxon>Bacillati</taxon>
        <taxon>Cyanobacteriota</taxon>
        <taxon>Cyanophyceae</taxon>
        <taxon>Leptolyngbyales</taxon>
        <taxon>Leptolyngbyaceae</taxon>
        <taxon>Romeriopsis</taxon>
        <taxon>Romeriopsis navalis</taxon>
    </lineage>
</organism>
<dbReference type="Pfam" id="PF11267">
    <property type="entry name" value="DUF3067"/>
    <property type="match status" value="1"/>
</dbReference>